<comment type="caution">
    <text evidence="2">The sequence shown here is derived from an EMBL/GenBank/DDBJ whole genome shotgun (WGS) entry which is preliminary data.</text>
</comment>
<evidence type="ECO:0000313" key="2">
    <source>
        <dbReference type="EMBL" id="MCQ4815205.1"/>
    </source>
</evidence>
<gene>
    <name evidence="2" type="ORF">NE630_12255</name>
</gene>
<dbReference type="Pfam" id="PF18050">
    <property type="entry name" value="Cyclophil_like2"/>
    <property type="match status" value="1"/>
</dbReference>
<dbReference type="EMBL" id="JANFYT010000029">
    <property type="protein sequence ID" value="MCQ4815205.1"/>
    <property type="molecule type" value="Genomic_DNA"/>
</dbReference>
<accession>A0AAW5K337</accession>
<sequence length="80" mass="8924">MTLYTPWDTLVFYYKDFGYNEDLVPMGHVESGMELLAAMGDKFTVTMELMDEGSAKRQAAKSTAVRMTANGTTVTATRCR</sequence>
<dbReference type="RefSeq" id="WP_008708984.1">
    <property type="nucleotide sequence ID" value="NZ_CABKQM010000002.1"/>
</dbReference>
<dbReference type="InterPro" id="IPR029000">
    <property type="entry name" value="Cyclophilin-like_dom_sf"/>
</dbReference>
<protein>
    <submittedName>
        <fullName evidence="2">Cyclophilin-like fold protein</fullName>
    </submittedName>
</protein>
<dbReference type="Proteomes" id="UP001205919">
    <property type="component" value="Unassembled WGS sequence"/>
</dbReference>
<evidence type="ECO:0000259" key="1">
    <source>
        <dbReference type="Pfam" id="PF18050"/>
    </source>
</evidence>
<dbReference type="SUPFAM" id="SSF50891">
    <property type="entry name" value="Cyclophilin-like"/>
    <property type="match status" value="1"/>
</dbReference>
<proteinExistence type="predicted"/>
<feature type="domain" description="Cyclophilin-like" evidence="1">
    <location>
        <begin position="2"/>
        <end position="48"/>
    </location>
</feature>
<dbReference type="AlphaFoldDB" id="A0AAW5K337"/>
<dbReference type="InterPro" id="IPR041183">
    <property type="entry name" value="Cyclophilin-like"/>
</dbReference>
<keyword evidence="3" id="KW-1185">Reference proteome</keyword>
<reference evidence="2 3" key="1">
    <citation type="submission" date="2022-06" db="EMBL/GenBank/DDBJ databases">
        <title>Isolation of gut microbiota from human fecal samples.</title>
        <authorList>
            <person name="Pamer E.G."/>
            <person name="Barat B."/>
            <person name="Waligurski E."/>
            <person name="Medina S."/>
            <person name="Paddock L."/>
            <person name="Mostad J."/>
        </authorList>
    </citation>
    <scope>NUCLEOTIDE SEQUENCE [LARGE SCALE GENOMIC DNA]</scope>
    <source>
        <strain evidence="2 3">DFI.9.90</strain>
    </source>
</reference>
<organism evidence="2 3">
    <name type="scientific">Cloacibacillus evryensis</name>
    <dbReference type="NCBI Taxonomy" id="508460"/>
    <lineage>
        <taxon>Bacteria</taxon>
        <taxon>Thermotogati</taxon>
        <taxon>Synergistota</taxon>
        <taxon>Synergistia</taxon>
        <taxon>Synergistales</taxon>
        <taxon>Synergistaceae</taxon>
        <taxon>Cloacibacillus</taxon>
    </lineage>
</organism>
<name>A0AAW5K337_9BACT</name>
<evidence type="ECO:0000313" key="3">
    <source>
        <dbReference type="Proteomes" id="UP001205919"/>
    </source>
</evidence>